<organism evidence="9 10">
    <name type="scientific">Gottfriedia solisilvae</name>
    <dbReference type="NCBI Taxonomy" id="1516104"/>
    <lineage>
        <taxon>Bacteria</taxon>
        <taxon>Bacillati</taxon>
        <taxon>Bacillota</taxon>
        <taxon>Bacilli</taxon>
        <taxon>Bacillales</taxon>
        <taxon>Bacillaceae</taxon>
        <taxon>Gottfriedia</taxon>
    </lineage>
</organism>
<dbReference type="Pfam" id="PF00459">
    <property type="entry name" value="Inositol_P"/>
    <property type="match status" value="1"/>
</dbReference>
<protein>
    <recommendedName>
        <fullName evidence="8">Inositol-1-monophosphatase</fullName>
        <ecNumber evidence="8">3.1.3.25</ecNumber>
    </recommendedName>
</protein>
<dbReference type="GO" id="GO:0006020">
    <property type="term" value="P:inositol metabolic process"/>
    <property type="evidence" value="ECO:0007669"/>
    <property type="project" value="TreeGrafter"/>
</dbReference>
<dbReference type="SUPFAM" id="SSF56655">
    <property type="entry name" value="Carbohydrate phosphatase"/>
    <property type="match status" value="1"/>
</dbReference>
<dbReference type="InterPro" id="IPR000760">
    <property type="entry name" value="Inositol_monophosphatase-like"/>
</dbReference>
<comment type="caution">
    <text evidence="9">The sequence shown here is derived from an EMBL/GenBank/DDBJ whole genome shotgun (WGS) entry which is preliminary data.</text>
</comment>
<comment type="similarity">
    <text evidence="3 8">Belongs to the inositol monophosphatase superfamily.</text>
</comment>
<evidence type="ECO:0000313" key="10">
    <source>
        <dbReference type="Proteomes" id="UP000626244"/>
    </source>
</evidence>
<feature type="binding site" evidence="7">
    <location>
        <position position="94"/>
    </location>
    <ligand>
        <name>Mg(2+)</name>
        <dbReference type="ChEBI" id="CHEBI:18420"/>
        <label>1</label>
        <note>catalytic</note>
    </ligand>
</feature>
<feature type="binding site" evidence="7">
    <location>
        <position position="72"/>
    </location>
    <ligand>
        <name>Mg(2+)</name>
        <dbReference type="ChEBI" id="CHEBI:18420"/>
        <label>1</label>
        <note>catalytic</note>
    </ligand>
</feature>
<dbReference type="Gene3D" id="3.30.540.10">
    <property type="entry name" value="Fructose-1,6-Bisphosphatase, subunit A, domain 1"/>
    <property type="match status" value="1"/>
</dbReference>
<evidence type="ECO:0000256" key="2">
    <source>
        <dbReference type="ARBA" id="ARBA00001946"/>
    </source>
</evidence>
<dbReference type="InterPro" id="IPR020550">
    <property type="entry name" value="Inositol_monophosphatase_CS"/>
</dbReference>
<accession>A0A8J3AFI8</accession>
<comment type="catalytic activity">
    <reaction evidence="1 8">
        <text>a myo-inositol phosphate + H2O = myo-inositol + phosphate</text>
        <dbReference type="Rhea" id="RHEA:24056"/>
        <dbReference type="ChEBI" id="CHEBI:15377"/>
        <dbReference type="ChEBI" id="CHEBI:17268"/>
        <dbReference type="ChEBI" id="CHEBI:43474"/>
        <dbReference type="ChEBI" id="CHEBI:84139"/>
        <dbReference type="EC" id="3.1.3.25"/>
    </reaction>
</comment>
<dbReference type="Proteomes" id="UP000626244">
    <property type="component" value="Unassembled WGS sequence"/>
</dbReference>
<evidence type="ECO:0000256" key="6">
    <source>
        <dbReference type="ARBA" id="ARBA00022842"/>
    </source>
</evidence>
<dbReference type="GO" id="GO:0008934">
    <property type="term" value="F:inositol monophosphate 1-phosphatase activity"/>
    <property type="evidence" value="ECO:0007669"/>
    <property type="project" value="InterPro"/>
</dbReference>
<dbReference type="GO" id="GO:0046872">
    <property type="term" value="F:metal ion binding"/>
    <property type="evidence" value="ECO:0007669"/>
    <property type="project" value="UniProtKB-KW"/>
</dbReference>
<keyword evidence="4 7" id="KW-0479">Metal-binding</keyword>
<dbReference type="PROSITE" id="PS00630">
    <property type="entry name" value="IMP_2"/>
    <property type="match status" value="1"/>
</dbReference>
<dbReference type="AlphaFoldDB" id="A0A8J3AFI8"/>
<dbReference type="GO" id="GO:0007165">
    <property type="term" value="P:signal transduction"/>
    <property type="evidence" value="ECO:0007669"/>
    <property type="project" value="TreeGrafter"/>
</dbReference>
<proteinExistence type="inferred from homology"/>
<dbReference type="PANTHER" id="PTHR20854">
    <property type="entry name" value="INOSITOL MONOPHOSPHATASE"/>
    <property type="match status" value="1"/>
</dbReference>
<dbReference type="PRINTS" id="PR00377">
    <property type="entry name" value="IMPHPHTASES"/>
</dbReference>
<dbReference type="InterPro" id="IPR020583">
    <property type="entry name" value="Inositol_monoP_metal-BS"/>
</dbReference>
<dbReference type="EC" id="3.1.3.25" evidence="8"/>
<feature type="binding site" evidence="7">
    <location>
        <position position="92"/>
    </location>
    <ligand>
        <name>Mg(2+)</name>
        <dbReference type="ChEBI" id="CHEBI:18420"/>
        <label>1</label>
        <note>catalytic</note>
    </ligand>
</feature>
<reference evidence="10" key="1">
    <citation type="journal article" date="2019" name="Int. J. Syst. Evol. Microbiol.">
        <title>The Global Catalogue of Microorganisms (GCM) 10K type strain sequencing project: providing services to taxonomists for standard genome sequencing and annotation.</title>
        <authorList>
            <consortium name="The Broad Institute Genomics Platform"/>
            <consortium name="The Broad Institute Genome Sequencing Center for Infectious Disease"/>
            <person name="Wu L."/>
            <person name="Ma J."/>
        </authorList>
    </citation>
    <scope>NUCLEOTIDE SEQUENCE [LARGE SCALE GENOMIC DNA]</scope>
    <source>
        <strain evidence="10">CGMCC 1.14993</strain>
    </source>
</reference>
<dbReference type="Gene3D" id="3.40.190.80">
    <property type="match status" value="1"/>
</dbReference>
<dbReference type="EMBL" id="BMHB01000001">
    <property type="protein sequence ID" value="GGI11588.1"/>
    <property type="molecule type" value="Genomic_DNA"/>
</dbReference>
<dbReference type="InterPro" id="IPR033942">
    <property type="entry name" value="IMPase"/>
</dbReference>
<feature type="binding site" evidence="7">
    <location>
        <position position="95"/>
    </location>
    <ligand>
        <name>Mg(2+)</name>
        <dbReference type="ChEBI" id="CHEBI:18420"/>
        <label>1</label>
        <note>catalytic</note>
    </ligand>
</feature>
<dbReference type="PANTHER" id="PTHR20854:SF4">
    <property type="entry name" value="INOSITOL-1-MONOPHOSPHATASE-RELATED"/>
    <property type="match status" value="1"/>
</dbReference>
<gene>
    <name evidence="9" type="ORF">GCM10007380_08590</name>
</gene>
<name>A0A8J3AFI8_9BACI</name>
<evidence type="ECO:0000256" key="8">
    <source>
        <dbReference type="RuleBase" id="RU364068"/>
    </source>
</evidence>
<sequence>MMDIDKLDEWSNFAEKMVRAAGKKVVELKRESLVEMTYKKVGELVTSADFASDQIIRDAIEKCYPEHRILSEENITKEINKETFKGPLWIVDPLDGTVNYSKNLPHFAISLAIAIDGVVWVGVVHSPELNITFIGIRGRGAFCNGEKISVNGIKALSDAVIGTGFPHDKSQIKEALTRVNKLATHCRDIRRFAAPTLDICYVASGLLDAHTESLAPWDVAAAGLIAREAGAKIGHVGIVSESTPFELNGEEIVYATPGIFEDLLILLRKK</sequence>
<dbReference type="CDD" id="cd01639">
    <property type="entry name" value="IMPase"/>
    <property type="match status" value="1"/>
</dbReference>
<keyword evidence="10" id="KW-1185">Reference proteome</keyword>
<evidence type="ECO:0000313" key="9">
    <source>
        <dbReference type="EMBL" id="GGI11588.1"/>
    </source>
</evidence>
<keyword evidence="6 7" id="KW-0460">Magnesium</keyword>
<evidence type="ECO:0000256" key="7">
    <source>
        <dbReference type="PIRSR" id="PIRSR600760-2"/>
    </source>
</evidence>
<evidence type="ECO:0000256" key="5">
    <source>
        <dbReference type="ARBA" id="ARBA00022801"/>
    </source>
</evidence>
<evidence type="ECO:0000256" key="4">
    <source>
        <dbReference type="ARBA" id="ARBA00022723"/>
    </source>
</evidence>
<dbReference type="GO" id="GO:0046854">
    <property type="term" value="P:phosphatidylinositol phosphate biosynthetic process"/>
    <property type="evidence" value="ECO:0007669"/>
    <property type="project" value="InterPro"/>
</dbReference>
<comment type="cofactor">
    <cofactor evidence="2 7 8">
        <name>Mg(2+)</name>
        <dbReference type="ChEBI" id="CHEBI:18420"/>
    </cofactor>
</comment>
<evidence type="ECO:0000256" key="3">
    <source>
        <dbReference type="ARBA" id="ARBA00009759"/>
    </source>
</evidence>
<keyword evidence="5 8" id="KW-0378">Hydrolase</keyword>
<dbReference type="FunFam" id="3.30.540.10:FF:000003">
    <property type="entry name" value="Inositol-1-monophosphatase"/>
    <property type="match status" value="1"/>
</dbReference>
<feature type="binding site" evidence="7">
    <location>
        <position position="218"/>
    </location>
    <ligand>
        <name>Mg(2+)</name>
        <dbReference type="ChEBI" id="CHEBI:18420"/>
        <label>1</label>
        <note>catalytic</note>
    </ligand>
</feature>
<evidence type="ECO:0000256" key="1">
    <source>
        <dbReference type="ARBA" id="ARBA00001033"/>
    </source>
</evidence>
<dbReference type="PROSITE" id="PS00629">
    <property type="entry name" value="IMP_1"/>
    <property type="match status" value="1"/>
</dbReference>